<evidence type="ECO:0000256" key="1">
    <source>
        <dbReference type="SAM" id="Phobius"/>
    </source>
</evidence>
<dbReference type="GO" id="GO:0140359">
    <property type="term" value="F:ABC-type transporter activity"/>
    <property type="evidence" value="ECO:0007669"/>
    <property type="project" value="InterPro"/>
</dbReference>
<name>A0A2B0M0T0_BACCE</name>
<accession>A0A2B0M0T0</accession>
<dbReference type="PANTHER" id="PTHR37305:SF1">
    <property type="entry name" value="MEMBRANE PROTEIN"/>
    <property type="match status" value="1"/>
</dbReference>
<feature type="transmembrane region" description="Helical" evidence="1">
    <location>
        <begin position="188"/>
        <end position="206"/>
    </location>
</feature>
<evidence type="ECO:0000313" key="3">
    <source>
        <dbReference type="Proteomes" id="UP000242656"/>
    </source>
</evidence>
<dbReference type="RefSeq" id="WP_098491453.1">
    <property type="nucleotide sequence ID" value="NZ_NUWN01000055.1"/>
</dbReference>
<feature type="transmembrane region" description="Helical" evidence="1">
    <location>
        <begin position="245"/>
        <end position="265"/>
    </location>
</feature>
<keyword evidence="1" id="KW-1133">Transmembrane helix</keyword>
<feature type="transmembrane region" description="Helical" evidence="1">
    <location>
        <begin position="12"/>
        <end position="36"/>
    </location>
</feature>
<reference evidence="2 3" key="1">
    <citation type="submission" date="2017-09" db="EMBL/GenBank/DDBJ databases">
        <title>Large-scale bioinformatics analysis of Bacillus genomes uncovers conserved roles of natural products in bacterial physiology.</title>
        <authorList>
            <consortium name="Agbiome Team Llc"/>
            <person name="Bleich R.M."/>
            <person name="Grubbs K.J."/>
            <person name="Santa Maria K.C."/>
            <person name="Allen S.E."/>
            <person name="Farag S."/>
            <person name="Shank E.A."/>
            <person name="Bowers A."/>
        </authorList>
    </citation>
    <scope>NUCLEOTIDE SEQUENCE [LARGE SCALE GENOMIC DNA]</scope>
    <source>
        <strain evidence="2 3">AFS083043</strain>
    </source>
</reference>
<proteinExistence type="predicted"/>
<comment type="caution">
    <text evidence="2">The sequence shown here is derived from an EMBL/GenBank/DDBJ whole genome shotgun (WGS) entry which is preliminary data.</text>
</comment>
<keyword evidence="1" id="KW-0472">Membrane</keyword>
<dbReference type="PANTHER" id="PTHR37305">
    <property type="entry name" value="INTEGRAL MEMBRANE PROTEIN-RELATED"/>
    <property type="match status" value="1"/>
</dbReference>
<gene>
    <name evidence="2" type="ORF">COI93_14905</name>
</gene>
<dbReference type="GO" id="GO:0005886">
    <property type="term" value="C:plasma membrane"/>
    <property type="evidence" value="ECO:0007669"/>
    <property type="project" value="UniProtKB-SubCell"/>
</dbReference>
<evidence type="ECO:0000313" key="2">
    <source>
        <dbReference type="EMBL" id="PFK37787.1"/>
    </source>
</evidence>
<dbReference type="AlphaFoldDB" id="A0A2B0M0T0"/>
<dbReference type="EMBL" id="NUWN01000055">
    <property type="protein sequence ID" value="PFK37787.1"/>
    <property type="molecule type" value="Genomic_DNA"/>
</dbReference>
<keyword evidence="1" id="KW-0812">Transmembrane</keyword>
<feature type="transmembrane region" description="Helical" evidence="1">
    <location>
        <begin position="154"/>
        <end position="181"/>
    </location>
</feature>
<protein>
    <submittedName>
        <fullName evidence="2">ABC transporter permease</fullName>
    </submittedName>
</protein>
<sequence length="272" mass="30912">MMRLVRSEWERLWAKKVTWCCFAGIPLMLLGAAKYYLEHNQEVAKTAVDYTYANTFPVLALSEMLMSICNLILLVLIVLVFAQEYHSGQIRMVLQRVYTYSQVLVAKTITVLFVMLLFICAYFICSYLIGYIFFDHESSVLLFYHKEKADEVDVFFYSVAYYGIAYITLVAMASIFIMFAVMSKSTTGATLLGVGFLIFSFGYPAFSSIMGESPAFLYINYSSLINLQYEGIAISLGGYSWMRSFGSLVLGVYIVFSNVVTFYGMGKRDNFV</sequence>
<feature type="transmembrane region" description="Helical" evidence="1">
    <location>
        <begin position="103"/>
        <end position="134"/>
    </location>
</feature>
<organism evidence="2 3">
    <name type="scientific">Bacillus cereus</name>
    <dbReference type="NCBI Taxonomy" id="1396"/>
    <lineage>
        <taxon>Bacteria</taxon>
        <taxon>Bacillati</taxon>
        <taxon>Bacillota</taxon>
        <taxon>Bacilli</taxon>
        <taxon>Bacillales</taxon>
        <taxon>Bacillaceae</taxon>
        <taxon>Bacillus</taxon>
        <taxon>Bacillus cereus group</taxon>
    </lineage>
</organism>
<dbReference type="Proteomes" id="UP000242656">
    <property type="component" value="Unassembled WGS sequence"/>
</dbReference>
<feature type="transmembrane region" description="Helical" evidence="1">
    <location>
        <begin position="56"/>
        <end position="82"/>
    </location>
</feature>